<gene>
    <name evidence="7" type="ORF">EZS27_015019</name>
</gene>
<dbReference type="CDD" id="cd02850">
    <property type="entry name" value="E_set_Cellulase_N"/>
    <property type="match status" value="1"/>
</dbReference>
<evidence type="ECO:0000259" key="5">
    <source>
        <dbReference type="Pfam" id="PF00759"/>
    </source>
</evidence>
<dbReference type="GO" id="GO:0000272">
    <property type="term" value="P:polysaccharide catabolic process"/>
    <property type="evidence" value="ECO:0007669"/>
    <property type="project" value="UniProtKB-KW"/>
</dbReference>
<dbReference type="InterPro" id="IPR012341">
    <property type="entry name" value="6hp_glycosidase-like_sf"/>
</dbReference>
<dbReference type="EMBL" id="SNRY01000753">
    <property type="protein sequence ID" value="KAA6336863.1"/>
    <property type="molecule type" value="Genomic_DNA"/>
</dbReference>
<feature type="transmembrane region" description="Helical" evidence="4">
    <location>
        <begin position="7"/>
        <end position="25"/>
    </location>
</feature>
<comment type="similarity">
    <text evidence="1">Belongs to the glycosyl hydrolase 9 (cellulase E) family.</text>
</comment>
<protein>
    <submittedName>
        <fullName evidence="7">Uncharacterized protein</fullName>
    </submittedName>
</protein>
<evidence type="ECO:0000256" key="1">
    <source>
        <dbReference type="ARBA" id="ARBA00007072"/>
    </source>
</evidence>
<keyword evidence="2" id="KW-0119">Carbohydrate metabolism</keyword>
<accession>A0A5J4RV60</accession>
<keyword evidence="4" id="KW-0472">Membrane</keyword>
<sequence>MKPIRTHIVFILCIIGIVSSIYLSGCKGSSPSGSQGLALNDSSYFETRGLNVMVFSNWYDGSFDDAKISGVEIIHHGVRTVTNGDVRLNPTPGQWDAIPEFVERKVDRDNNSIEAALKYPNYNFQYSIRGTIRDGNFYVSVHTDNPIPAALEGIAGLNLEFLPSVYSGKSYIMDEINGIFPLYPSDLMETINGQTEPKPIASGKSIVLAPDDPERHITIRSTDDSELLLFDGRNKAQNGWFVVRSLLPAGKSGKIAEWSITANTVKGWTRKPVIAHSQVGYHPSQQKVAVIELDKNDKPKSTAALLKVNNDGSVVKAFSGSPYSWGTYLRYNYLKFDFSAVKEQGVYVLEYDNVRTAPFRIGADVYQKTWHPTLDVYLPVHMDHVFVREAYRIWHGASHLDDALQAPVNHNHFDLYKQGEVTGNRFKPLEHIPGLNVGGWYDAGDFDIRTQTQCAVVMDLACSWEHFGLLRDETTINQKNRYVEMHVPDGQPDVIQQIEHGALQLLAQQKVLGYTVNGIIAAHIYQYRHLGDAVNKTDNLIYNPRLDSLQSDGRTSGTFDDRWAFTNRSTPLNYTSAAALAAASRALKGYNDRLSDECLATAQKIWKEEHSHEPDIFRGGNVNTVGGALLNEEFRAAIELLHATGDTLYKARINELGTIMEKQPYRYASLVARAIPYMDEPFKQQVEPLVKAYAEQLAGFDKVNPYGVVISTGGWAGNGGIIQNAITCYLLHQSFPELIDPEYVYKGLNYIYGCHPDSDISFVSAVGSSSKRVAYGNNRADFTFIAGGIVPGVLILKPDFPENKEDWPFFWGENEYVVNLGASYIFLANAVNNLVNN</sequence>
<dbReference type="Gene3D" id="2.60.40.10">
    <property type="entry name" value="Immunoglobulins"/>
    <property type="match status" value="1"/>
</dbReference>
<dbReference type="GO" id="GO:0008810">
    <property type="term" value="F:cellulase activity"/>
    <property type="evidence" value="ECO:0007669"/>
    <property type="project" value="InterPro"/>
</dbReference>
<keyword evidence="4" id="KW-0812">Transmembrane</keyword>
<keyword evidence="4" id="KW-1133">Transmembrane helix</keyword>
<keyword evidence="3" id="KW-0624">Polysaccharide degradation</keyword>
<dbReference type="InterPro" id="IPR014756">
    <property type="entry name" value="Ig_E-set"/>
</dbReference>
<proteinExistence type="inferred from homology"/>
<dbReference type="InterPro" id="IPR008928">
    <property type="entry name" value="6-hairpin_glycosidase_sf"/>
</dbReference>
<feature type="domain" description="Cellulase Ig-like" evidence="6">
    <location>
        <begin position="272"/>
        <end position="354"/>
    </location>
</feature>
<dbReference type="InterPro" id="IPR001701">
    <property type="entry name" value="Glyco_hydro_9"/>
</dbReference>
<evidence type="ECO:0000256" key="4">
    <source>
        <dbReference type="SAM" id="Phobius"/>
    </source>
</evidence>
<dbReference type="Pfam" id="PF02927">
    <property type="entry name" value="CelD_N"/>
    <property type="match status" value="1"/>
</dbReference>
<evidence type="ECO:0000313" key="7">
    <source>
        <dbReference type="EMBL" id="KAA6336863.1"/>
    </source>
</evidence>
<reference evidence="7" key="1">
    <citation type="submission" date="2019-03" db="EMBL/GenBank/DDBJ databases">
        <title>Single cell metagenomics reveals metabolic interactions within the superorganism composed of flagellate Streblomastix strix and complex community of Bacteroidetes bacteria on its surface.</title>
        <authorList>
            <person name="Treitli S.C."/>
            <person name="Kolisko M."/>
            <person name="Husnik F."/>
            <person name="Keeling P."/>
            <person name="Hampl V."/>
        </authorList>
    </citation>
    <scope>NUCLEOTIDE SEQUENCE</scope>
    <source>
        <strain evidence="7">STM</strain>
    </source>
</reference>
<evidence type="ECO:0000256" key="3">
    <source>
        <dbReference type="ARBA" id="ARBA00023326"/>
    </source>
</evidence>
<dbReference type="InterPro" id="IPR004197">
    <property type="entry name" value="Cellulase_Ig-like"/>
</dbReference>
<evidence type="ECO:0000259" key="6">
    <source>
        <dbReference type="Pfam" id="PF02927"/>
    </source>
</evidence>
<dbReference type="Gene3D" id="1.50.10.10">
    <property type="match status" value="1"/>
</dbReference>
<dbReference type="SUPFAM" id="SSF81296">
    <property type="entry name" value="E set domains"/>
    <property type="match status" value="1"/>
</dbReference>
<dbReference type="Pfam" id="PF00759">
    <property type="entry name" value="Glyco_hydro_9"/>
    <property type="match status" value="1"/>
</dbReference>
<comment type="caution">
    <text evidence="7">The sequence shown here is derived from an EMBL/GenBank/DDBJ whole genome shotgun (WGS) entry which is preliminary data.</text>
</comment>
<dbReference type="SUPFAM" id="SSF48208">
    <property type="entry name" value="Six-hairpin glycosidases"/>
    <property type="match status" value="1"/>
</dbReference>
<evidence type="ECO:0000256" key="2">
    <source>
        <dbReference type="ARBA" id="ARBA00023277"/>
    </source>
</evidence>
<feature type="domain" description="Glycoside hydrolase family 9" evidence="5">
    <location>
        <begin position="394"/>
        <end position="770"/>
    </location>
</feature>
<dbReference type="AlphaFoldDB" id="A0A5J4RV60"/>
<name>A0A5J4RV60_9ZZZZ</name>
<organism evidence="7">
    <name type="scientific">termite gut metagenome</name>
    <dbReference type="NCBI Taxonomy" id="433724"/>
    <lineage>
        <taxon>unclassified sequences</taxon>
        <taxon>metagenomes</taxon>
        <taxon>organismal metagenomes</taxon>
    </lineage>
</organism>
<dbReference type="InterPro" id="IPR013783">
    <property type="entry name" value="Ig-like_fold"/>
</dbReference>